<dbReference type="EMBL" id="PFBO01000036">
    <property type="protein sequence ID" value="PIT90608.1"/>
    <property type="molecule type" value="Genomic_DNA"/>
</dbReference>
<evidence type="ECO:0000256" key="6">
    <source>
        <dbReference type="ARBA" id="ARBA00035687"/>
    </source>
</evidence>
<reference evidence="10" key="1">
    <citation type="submission" date="2017-09" db="EMBL/GenBank/DDBJ databases">
        <title>Depth-based differentiation of microbial function through sediment-hosted aquifers and enrichment of novel symbionts in the deep terrestrial subsurface.</title>
        <authorList>
            <person name="Probst A.J."/>
            <person name="Ladd B."/>
            <person name="Jarett J.K."/>
            <person name="Geller-Mcgrath D.E."/>
            <person name="Sieber C.M.K."/>
            <person name="Emerson J.B."/>
            <person name="Anantharaman K."/>
            <person name="Thomas B.C."/>
            <person name="Malmstrom R."/>
            <person name="Stieglmeier M."/>
            <person name="Klingl A."/>
            <person name="Woyke T."/>
            <person name="Ryan C.M."/>
            <person name="Banfield J.F."/>
        </authorList>
    </citation>
    <scope>NUCLEOTIDE SEQUENCE [LARGE SCALE GENOMIC DNA]</scope>
</reference>
<keyword evidence="5 7" id="KW-0687">Ribonucleoprotein</keyword>
<feature type="binding site" evidence="7">
    <location>
        <position position="37"/>
    </location>
    <ligand>
        <name>Zn(2+)</name>
        <dbReference type="ChEBI" id="CHEBI:29105"/>
    </ligand>
</feature>
<dbReference type="PROSITE" id="PS01143">
    <property type="entry name" value="RIBOSOMAL_L31"/>
    <property type="match status" value="1"/>
</dbReference>
<dbReference type="InterPro" id="IPR002150">
    <property type="entry name" value="Ribosomal_bL31"/>
</dbReference>
<comment type="similarity">
    <text evidence="1 7">Belongs to the bacterial ribosomal protein bL31 family. Type A subfamily.</text>
</comment>
<dbReference type="GO" id="GO:0003735">
    <property type="term" value="F:structural constituent of ribosome"/>
    <property type="evidence" value="ECO:0007669"/>
    <property type="project" value="InterPro"/>
</dbReference>
<dbReference type="GO" id="GO:0019843">
    <property type="term" value="F:rRNA binding"/>
    <property type="evidence" value="ECO:0007669"/>
    <property type="project" value="UniProtKB-KW"/>
</dbReference>
<feature type="binding site" evidence="7">
    <location>
        <position position="19"/>
    </location>
    <ligand>
        <name>Zn(2+)</name>
        <dbReference type="ChEBI" id="CHEBI:29105"/>
    </ligand>
</feature>
<dbReference type="InterPro" id="IPR027491">
    <property type="entry name" value="Ribosomal_bL31_A"/>
</dbReference>
<dbReference type="InterPro" id="IPR042105">
    <property type="entry name" value="Ribosomal_bL31_sf"/>
</dbReference>
<protein>
    <recommendedName>
        <fullName evidence="6 7">Large ribosomal subunit protein bL31</fullName>
    </recommendedName>
</protein>
<comment type="cofactor">
    <cofactor evidence="7">
        <name>Zn(2+)</name>
        <dbReference type="ChEBI" id="CHEBI:29105"/>
    </cofactor>
    <text evidence="7">Binds 1 zinc ion per subunit.</text>
</comment>
<evidence type="ECO:0000313" key="10">
    <source>
        <dbReference type="Proteomes" id="UP000230543"/>
    </source>
</evidence>
<feature type="binding site" evidence="7">
    <location>
        <position position="40"/>
    </location>
    <ligand>
        <name>Zn(2+)</name>
        <dbReference type="ChEBI" id="CHEBI:29105"/>
    </ligand>
</feature>
<sequence>MKKDIHPEYHQDAVIECACGQSFKVGSTVKDIHIEICSNCHPFYTGKQKLVDTAGRVDRFKAKLAKQAEVSIARKGKKVKKAKAQAKKDGKTEKEDKK</sequence>
<dbReference type="PRINTS" id="PR01249">
    <property type="entry name" value="RIBOSOMALL31"/>
</dbReference>
<dbReference type="InterPro" id="IPR034704">
    <property type="entry name" value="Ribosomal_bL28/bL31-like_sf"/>
</dbReference>
<comment type="function">
    <text evidence="7">Binds the 23S rRNA.</text>
</comment>
<dbReference type="NCBIfam" id="NF001809">
    <property type="entry name" value="PRK00528.1"/>
    <property type="match status" value="1"/>
</dbReference>
<evidence type="ECO:0000256" key="8">
    <source>
        <dbReference type="SAM" id="MobiDB-lite"/>
    </source>
</evidence>
<dbReference type="Pfam" id="PF01197">
    <property type="entry name" value="Ribosomal_L31"/>
    <property type="match status" value="1"/>
</dbReference>
<dbReference type="HAMAP" id="MF_00501">
    <property type="entry name" value="Ribosomal_bL31_1"/>
    <property type="match status" value="1"/>
</dbReference>
<dbReference type="GO" id="GO:1990904">
    <property type="term" value="C:ribonucleoprotein complex"/>
    <property type="evidence" value="ECO:0007669"/>
    <property type="project" value="UniProtKB-KW"/>
</dbReference>
<dbReference type="GO" id="GO:0006412">
    <property type="term" value="P:translation"/>
    <property type="evidence" value="ECO:0007669"/>
    <property type="project" value="UniProtKB-UniRule"/>
</dbReference>
<dbReference type="SUPFAM" id="SSF143800">
    <property type="entry name" value="L28p-like"/>
    <property type="match status" value="1"/>
</dbReference>
<accession>A0A2M6WCV1</accession>
<keyword evidence="7" id="KW-0862">Zinc</keyword>
<feature type="binding site" evidence="7">
    <location>
        <position position="17"/>
    </location>
    <ligand>
        <name>Zn(2+)</name>
        <dbReference type="ChEBI" id="CHEBI:29105"/>
    </ligand>
</feature>
<dbReference type="NCBIfam" id="TIGR00105">
    <property type="entry name" value="L31"/>
    <property type="match status" value="1"/>
</dbReference>
<organism evidence="9 10">
    <name type="scientific">Candidatus Komeilibacteria bacterium CG10_big_fil_rev_8_21_14_0_10_41_13</name>
    <dbReference type="NCBI Taxonomy" id="1974476"/>
    <lineage>
        <taxon>Bacteria</taxon>
        <taxon>Candidatus Komeiliibacteriota</taxon>
    </lineage>
</organism>
<keyword evidence="4 7" id="KW-0689">Ribosomal protein</keyword>
<proteinExistence type="inferred from homology"/>
<dbReference type="NCBIfam" id="NF000612">
    <property type="entry name" value="PRK00019.1"/>
    <property type="match status" value="1"/>
</dbReference>
<comment type="subunit">
    <text evidence="7">Part of the 50S ribosomal subunit.</text>
</comment>
<keyword evidence="3 7" id="KW-0694">RNA-binding</keyword>
<dbReference type="AlphaFoldDB" id="A0A2M6WCV1"/>
<feature type="compositionally biased region" description="Basic residues" evidence="8">
    <location>
        <begin position="76"/>
        <end position="85"/>
    </location>
</feature>
<evidence type="ECO:0000256" key="2">
    <source>
        <dbReference type="ARBA" id="ARBA00022730"/>
    </source>
</evidence>
<evidence type="ECO:0000256" key="5">
    <source>
        <dbReference type="ARBA" id="ARBA00023274"/>
    </source>
</evidence>
<dbReference type="PANTHER" id="PTHR33280">
    <property type="entry name" value="50S RIBOSOMAL PROTEIN L31, CHLOROPLASTIC"/>
    <property type="match status" value="1"/>
</dbReference>
<dbReference type="GO" id="GO:0005840">
    <property type="term" value="C:ribosome"/>
    <property type="evidence" value="ECO:0007669"/>
    <property type="project" value="UniProtKB-KW"/>
</dbReference>
<keyword evidence="7" id="KW-0479">Metal-binding</keyword>
<evidence type="ECO:0000256" key="1">
    <source>
        <dbReference type="ARBA" id="ARBA00009296"/>
    </source>
</evidence>
<feature type="compositionally biased region" description="Basic and acidic residues" evidence="8">
    <location>
        <begin position="86"/>
        <end position="98"/>
    </location>
</feature>
<name>A0A2M6WCV1_9BACT</name>
<dbReference type="GO" id="GO:0046872">
    <property type="term" value="F:metal ion binding"/>
    <property type="evidence" value="ECO:0007669"/>
    <property type="project" value="UniProtKB-KW"/>
</dbReference>
<comment type="caution">
    <text evidence="9">The sequence shown here is derived from an EMBL/GenBank/DDBJ whole genome shotgun (WGS) entry which is preliminary data.</text>
</comment>
<dbReference type="Gene3D" id="4.10.830.30">
    <property type="entry name" value="Ribosomal protein L31"/>
    <property type="match status" value="1"/>
</dbReference>
<dbReference type="Proteomes" id="UP000230543">
    <property type="component" value="Unassembled WGS sequence"/>
</dbReference>
<evidence type="ECO:0000313" key="9">
    <source>
        <dbReference type="EMBL" id="PIT90608.1"/>
    </source>
</evidence>
<gene>
    <name evidence="7" type="primary">rpmE</name>
    <name evidence="9" type="ORF">COU22_01170</name>
</gene>
<evidence type="ECO:0000256" key="7">
    <source>
        <dbReference type="HAMAP-Rule" id="MF_00501"/>
    </source>
</evidence>
<keyword evidence="2 7" id="KW-0699">rRNA-binding</keyword>
<dbReference type="PANTHER" id="PTHR33280:SF6">
    <property type="entry name" value="LARGE RIBOSOMAL SUBUNIT PROTEIN BL31A"/>
    <property type="match status" value="1"/>
</dbReference>
<feature type="region of interest" description="Disordered" evidence="8">
    <location>
        <begin position="76"/>
        <end position="98"/>
    </location>
</feature>
<evidence type="ECO:0000256" key="3">
    <source>
        <dbReference type="ARBA" id="ARBA00022884"/>
    </source>
</evidence>
<evidence type="ECO:0000256" key="4">
    <source>
        <dbReference type="ARBA" id="ARBA00022980"/>
    </source>
</evidence>